<dbReference type="AlphaFoldDB" id="A0A2R4BK72"/>
<dbReference type="EMBL" id="CP028339">
    <property type="protein sequence ID" value="AVR87709.1"/>
    <property type="molecule type" value="Genomic_DNA"/>
</dbReference>
<dbReference type="Proteomes" id="UP000241885">
    <property type="component" value="Chromosome"/>
</dbReference>
<keyword evidence="3" id="KW-1185">Reference proteome</keyword>
<sequence>MDMAGPLLWNGPILAPKTPKGNPKARRRRSPLGGGGPCRASAAGRGGAGTRTGPPLLQPRL</sequence>
<reference evidence="2 3" key="1">
    <citation type="submission" date="2018-03" db="EMBL/GenBank/DDBJ databases">
        <title>Complete genome sequence of Thauera aromatica, a model organism for studying aromatic compound degradation under denitrifying conditions.</title>
        <authorList>
            <person name="Lo H.-Y."/>
            <person name="Goris T."/>
            <person name="Boll M."/>
            <person name="Mueller J.A."/>
        </authorList>
    </citation>
    <scope>NUCLEOTIDE SEQUENCE [LARGE SCALE GENOMIC DNA]</scope>
    <source>
        <strain evidence="2 3">K172</strain>
    </source>
</reference>
<evidence type="ECO:0000313" key="2">
    <source>
        <dbReference type="EMBL" id="AVR87709.1"/>
    </source>
</evidence>
<feature type="region of interest" description="Disordered" evidence="1">
    <location>
        <begin position="1"/>
        <end position="61"/>
    </location>
</feature>
<protein>
    <submittedName>
        <fullName evidence="2">Uncharacterized protein</fullName>
    </submittedName>
</protein>
<dbReference type="KEGG" id="tak:Tharo_0767"/>
<evidence type="ECO:0000313" key="3">
    <source>
        <dbReference type="Proteomes" id="UP000241885"/>
    </source>
</evidence>
<evidence type="ECO:0000256" key="1">
    <source>
        <dbReference type="SAM" id="MobiDB-lite"/>
    </source>
</evidence>
<gene>
    <name evidence="2" type="ORF">Tharo_0767</name>
</gene>
<accession>A0A2R4BK72</accession>
<organism evidence="2 3">
    <name type="scientific">Thauera aromatica K172</name>
    <dbReference type="NCBI Taxonomy" id="44139"/>
    <lineage>
        <taxon>Bacteria</taxon>
        <taxon>Pseudomonadati</taxon>
        <taxon>Pseudomonadota</taxon>
        <taxon>Betaproteobacteria</taxon>
        <taxon>Rhodocyclales</taxon>
        <taxon>Zoogloeaceae</taxon>
        <taxon>Thauera</taxon>
    </lineage>
</organism>
<proteinExistence type="predicted"/>
<name>A0A2R4BK72_THAAR</name>